<evidence type="ECO:0000256" key="3">
    <source>
        <dbReference type="ARBA" id="ARBA00022630"/>
    </source>
</evidence>
<evidence type="ECO:0000313" key="14">
    <source>
        <dbReference type="Proteomes" id="UP000182360"/>
    </source>
</evidence>
<reference evidence="13 14" key="1">
    <citation type="submission" date="2016-10" db="EMBL/GenBank/DDBJ databases">
        <authorList>
            <person name="de Groot N.N."/>
        </authorList>
    </citation>
    <scope>NUCLEOTIDE SEQUENCE [LARGE SCALE GENOMIC DNA]</scope>
    <source>
        <strain evidence="13 14">B25</strain>
    </source>
</reference>
<feature type="binding site" evidence="11">
    <location>
        <position position="282"/>
    </location>
    <ligand>
        <name>Mg(2+)</name>
        <dbReference type="ChEBI" id="CHEBI:18420"/>
    </ligand>
</feature>
<keyword evidence="12" id="KW-0472">Membrane</keyword>
<keyword evidence="12" id="KW-0997">Cell inner membrane</keyword>
<evidence type="ECO:0000256" key="10">
    <source>
        <dbReference type="PIRNR" id="PIRNR006268"/>
    </source>
</evidence>
<keyword evidence="4 10" id="KW-0808">Transferase</keyword>
<dbReference type="InterPro" id="IPR024932">
    <property type="entry name" value="ApbE"/>
</dbReference>
<evidence type="ECO:0000256" key="9">
    <source>
        <dbReference type="ARBA" id="ARBA00048540"/>
    </source>
</evidence>
<dbReference type="RefSeq" id="WP_074643121.1">
    <property type="nucleotide sequence ID" value="NZ_FOFU01000004.1"/>
</dbReference>
<keyword evidence="12" id="KW-1003">Cell membrane</keyword>
<name>A0A1H9FV26_9SPIR</name>
<dbReference type="EMBL" id="FOFU01000004">
    <property type="protein sequence ID" value="SEQ41726.1"/>
    <property type="molecule type" value="Genomic_DNA"/>
</dbReference>
<sequence length="341" mass="37709">MNKNTFVIFLYISFLFISCGQVKTSESFTAMNTYMTVSIYSSSSKKGKNVCREIQEKVCELEGILSTTLTDSDVYQLNHNKILDAPVNPELSELLDFSKQMYLRTGGAFNPALYPVIREWGFTTEEYKVPSPERVQELLLNTDFSKVECNTAGLLLSDRMELDFGAVGKGYAADKAVEILKSNGIKSALLDFGGNIQAVGKKPDGSLWRVGIKNPWEGGAAAALSVESKAVVTSGGYERYFEKDGVRYIHIFDPKTGCPSNSNLESVTIVCESGKYADALSTALFVMGKDDAIDFYKANTDFDFVLVTKERELIYSAGLRGFIEPLTDFSRVECTADSFEK</sequence>
<dbReference type="GO" id="GO:0046872">
    <property type="term" value="F:metal ion binding"/>
    <property type="evidence" value="ECO:0007669"/>
    <property type="project" value="UniProtKB-UniRule"/>
</dbReference>
<evidence type="ECO:0000256" key="12">
    <source>
        <dbReference type="RuleBase" id="RU363002"/>
    </source>
</evidence>
<evidence type="ECO:0000256" key="2">
    <source>
        <dbReference type="ARBA" id="ARBA00016337"/>
    </source>
</evidence>
<keyword evidence="14" id="KW-1185">Reference proteome</keyword>
<dbReference type="GO" id="GO:0005886">
    <property type="term" value="C:plasma membrane"/>
    <property type="evidence" value="ECO:0007669"/>
    <property type="project" value="UniProtKB-SubCell"/>
</dbReference>
<evidence type="ECO:0000256" key="5">
    <source>
        <dbReference type="ARBA" id="ARBA00022723"/>
    </source>
</evidence>
<dbReference type="EC" id="2.7.1.180" evidence="1 10"/>
<keyword evidence="12 13" id="KW-0449">Lipoprotein</keyword>
<dbReference type="GO" id="GO:0016740">
    <property type="term" value="F:transferase activity"/>
    <property type="evidence" value="ECO:0007669"/>
    <property type="project" value="UniProtKB-UniRule"/>
</dbReference>
<comment type="similarity">
    <text evidence="10 12">Belongs to the ApbE family.</text>
</comment>
<keyword evidence="7 10" id="KW-0460">Magnesium</keyword>
<keyword evidence="5 10" id="KW-0479">Metal-binding</keyword>
<dbReference type="AlphaFoldDB" id="A0A1H9FV26"/>
<evidence type="ECO:0000256" key="8">
    <source>
        <dbReference type="ARBA" id="ARBA00031306"/>
    </source>
</evidence>
<gene>
    <name evidence="13" type="ORF">SAMN04487977_104173</name>
</gene>
<evidence type="ECO:0000313" key="13">
    <source>
        <dbReference type="EMBL" id="SEQ41726.1"/>
    </source>
</evidence>
<dbReference type="Gene3D" id="3.10.520.10">
    <property type="entry name" value="ApbE-like domains"/>
    <property type="match status" value="1"/>
</dbReference>
<evidence type="ECO:0000256" key="6">
    <source>
        <dbReference type="ARBA" id="ARBA00022827"/>
    </source>
</evidence>
<dbReference type="OrthoDB" id="9778595at2"/>
<dbReference type="Pfam" id="PF02424">
    <property type="entry name" value="ApbE"/>
    <property type="match status" value="1"/>
</dbReference>
<evidence type="ECO:0000256" key="7">
    <source>
        <dbReference type="ARBA" id="ARBA00022842"/>
    </source>
</evidence>
<keyword evidence="3 10" id="KW-0285">Flavoprotein</keyword>
<evidence type="ECO:0000256" key="11">
    <source>
        <dbReference type="PIRSR" id="PIRSR006268-2"/>
    </source>
</evidence>
<dbReference type="PANTHER" id="PTHR30040:SF2">
    <property type="entry name" value="FAD:PROTEIN FMN TRANSFERASE"/>
    <property type="match status" value="1"/>
</dbReference>
<evidence type="ECO:0000256" key="1">
    <source>
        <dbReference type="ARBA" id="ARBA00011955"/>
    </source>
</evidence>
<accession>A0A1H9FV26</accession>
<comment type="subcellular location">
    <subcellularLocation>
        <location evidence="12">Cell inner membrane</location>
        <topology evidence="12">Lipid-anchor</topology>
        <orientation evidence="12">Periplasmic side</orientation>
    </subcellularLocation>
</comment>
<dbReference type="PANTHER" id="PTHR30040">
    <property type="entry name" value="THIAMINE BIOSYNTHESIS LIPOPROTEIN APBE"/>
    <property type="match status" value="1"/>
</dbReference>
<dbReference type="PROSITE" id="PS51257">
    <property type="entry name" value="PROKAR_LIPOPROTEIN"/>
    <property type="match status" value="1"/>
</dbReference>
<feature type="binding site" evidence="11">
    <location>
        <position position="278"/>
    </location>
    <ligand>
        <name>Mg(2+)</name>
        <dbReference type="ChEBI" id="CHEBI:18420"/>
    </ligand>
</feature>
<feature type="binding site" evidence="11">
    <location>
        <position position="166"/>
    </location>
    <ligand>
        <name>Mg(2+)</name>
        <dbReference type="ChEBI" id="CHEBI:18420"/>
    </ligand>
</feature>
<keyword evidence="6 10" id="KW-0274">FAD</keyword>
<dbReference type="SUPFAM" id="SSF143631">
    <property type="entry name" value="ApbE-like"/>
    <property type="match status" value="1"/>
</dbReference>
<dbReference type="InterPro" id="IPR003374">
    <property type="entry name" value="ApbE-like_sf"/>
</dbReference>
<comment type="cofactor">
    <cofactor evidence="11">
        <name>Mg(2+)</name>
        <dbReference type="ChEBI" id="CHEBI:18420"/>
    </cofactor>
    <cofactor evidence="11">
        <name>Mn(2+)</name>
        <dbReference type="ChEBI" id="CHEBI:29035"/>
    </cofactor>
    <text evidence="11">Magnesium. Can also use manganese.</text>
</comment>
<comment type="catalytic activity">
    <reaction evidence="9 10 12">
        <text>L-threonyl-[protein] + FAD = FMN-L-threonyl-[protein] + AMP + H(+)</text>
        <dbReference type="Rhea" id="RHEA:36847"/>
        <dbReference type="Rhea" id="RHEA-COMP:11060"/>
        <dbReference type="Rhea" id="RHEA-COMP:11061"/>
        <dbReference type="ChEBI" id="CHEBI:15378"/>
        <dbReference type="ChEBI" id="CHEBI:30013"/>
        <dbReference type="ChEBI" id="CHEBI:57692"/>
        <dbReference type="ChEBI" id="CHEBI:74257"/>
        <dbReference type="ChEBI" id="CHEBI:456215"/>
        <dbReference type="EC" id="2.7.1.180"/>
    </reaction>
</comment>
<organism evidence="13 14">
    <name type="scientific">Treponema bryantii</name>
    <dbReference type="NCBI Taxonomy" id="163"/>
    <lineage>
        <taxon>Bacteria</taxon>
        <taxon>Pseudomonadati</taxon>
        <taxon>Spirochaetota</taxon>
        <taxon>Spirochaetia</taxon>
        <taxon>Spirochaetales</taxon>
        <taxon>Treponemataceae</taxon>
        <taxon>Treponema</taxon>
    </lineage>
</organism>
<dbReference type="Proteomes" id="UP000182360">
    <property type="component" value="Unassembled WGS sequence"/>
</dbReference>
<protein>
    <recommendedName>
        <fullName evidence="2 10">FAD:protein FMN transferase</fullName>
        <ecNumber evidence="1 10">2.7.1.180</ecNumber>
    </recommendedName>
    <alternativeName>
        <fullName evidence="8 10">Flavin transferase</fullName>
    </alternativeName>
</protein>
<proteinExistence type="inferred from homology"/>
<dbReference type="PIRSF" id="PIRSF006268">
    <property type="entry name" value="ApbE"/>
    <property type="match status" value="1"/>
</dbReference>
<evidence type="ECO:0000256" key="4">
    <source>
        <dbReference type="ARBA" id="ARBA00022679"/>
    </source>
</evidence>
<comment type="function">
    <text evidence="12">Flavin transferase that catalyzes the transfer of the FMN moiety of FAD and its covalent binding to the hydroxyl group of a threonine residue in a target flavoprotein.</text>
</comment>